<gene>
    <name evidence="1" type="ORF">ACFSUT_22715</name>
</gene>
<evidence type="ECO:0000313" key="2">
    <source>
        <dbReference type="Proteomes" id="UP001597542"/>
    </source>
</evidence>
<protein>
    <submittedName>
        <fullName evidence="1">Uncharacterized protein</fullName>
    </submittedName>
</protein>
<keyword evidence="2" id="KW-1185">Reference proteome</keyword>
<accession>A0ABW5I2Y9</accession>
<name>A0ABW5I2Y9_9PSEU</name>
<reference evidence="2" key="1">
    <citation type="journal article" date="2019" name="Int. J. Syst. Evol. Microbiol.">
        <title>The Global Catalogue of Microorganisms (GCM) 10K type strain sequencing project: providing services to taxonomists for standard genome sequencing and annotation.</title>
        <authorList>
            <consortium name="The Broad Institute Genomics Platform"/>
            <consortium name="The Broad Institute Genome Sequencing Center for Infectious Disease"/>
            <person name="Wu L."/>
            <person name="Ma J."/>
        </authorList>
    </citation>
    <scope>NUCLEOTIDE SEQUENCE [LARGE SCALE GENOMIC DNA]</scope>
    <source>
        <strain evidence="2">CGMCC 4.7638</strain>
    </source>
</reference>
<evidence type="ECO:0000313" key="1">
    <source>
        <dbReference type="EMBL" id="MFD2483113.1"/>
    </source>
</evidence>
<organism evidence="1 2">
    <name type="scientific">Amycolatopsis albidoflavus</name>
    <dbReference type="NCBI Taxonomy" id="102226"/>
    <lineage>
        <taxon>Bacteria</taxon>
        <taxon>Bacillati</taxon>
        <taxon>Actinomycetota</taxon>
        <taxon>Actinomycetes</taxon>
        <taxon>Pseudonocardiales</taxon>
        <taxon>Pseudonocardiaceae</taxon>
        <taxon>Amycolatopsis</taxon>
    </lineage>
</organism>
<dbReference type="EMBL" id="JBHUKQ010000013">
    <property type="protein sequence ID" value="MFD2483113.1"/>
    <property type="molecule type" value="Genomic_DNA"/>
</dbReference>
<sequence>MTEEEYVDNLEDERRHFAWVMQHRGELYWTKHPELLNPPPEYTALS</sequence>
<dbReference type="Proteomes" id="UP001597542">
    <property type="component" value="Unassembled WGS sequence"/>
</dbReference>
<proteinExistence type="predicted"/>
<dbReference type="RefSeq" id="WP_344270872.1">
    <property type="nucleotide sequence ID" value="NZ_BAAAHV010000009.1"/>
</dbReference>
<comment type="caution">
    <text evidence="1">The sequence shown here is derived from an EMBL/GenBank/DDBJ whole genome shotgun (WGS) entry which is preliminary data.</text>
</comment>